<feature type="binding site" evidence="3">
    <location>
        <position position="107"/>
    </location>
    <ligand>
        <name>substrate</name>
    </ligand>
</feature>
<evidence type="ECO:0000259" key="4">
    <source>
        <dbReference type="Pfam" id="PF08450"/>
    </source>
</evidence>
<evidence type="ECO:0000313" key="6">
    <source>
        <dbReference type="Proteomes" id="UP000198716"/>
    </source>
</evidence>
<feature type="binding site" evidence="3">
    <location>
        <position position="24"/>
    </location>
    <ligand>
        <name>a divalent metal cation</name>
        <dbReference type="ChEBI" id="CHEBI:60240"/>
    </ligand>
</feature>
<comment type="similarity">
    <text evidence="1">Belongs to the SMP-30/CGR1 family.</text>
</comment>
<dbReference type="Pfam" id="PF08450">
    <property type="entry name" value="SGL"/>
    <property type="match status" value="1"/>
</dbReference>
<dbReference type="RefSeq" id="WP_092928198.1">
    <property type="nucleotide sequence ID" value="NZ_FOMZ01000010.1"/>
</dbReference>
<gene>
    <name evidence="5" type="ORF">SAMN04487819_110180</name>
</gene>
<dbReference type="GO" id="GO:0004341">
    <property type="term" value="F:gluconolactonase activity"/>
    <property type="evidence" value="ECO:0007669"/>
    <property type="project" value="TreeGrafter"/>
</dbReference>
<keyword evidence="3" id="KW-0862">Zinc</keyword>
<feature type="domain" description="SMP-30/Gluconolactonase/LRE-like region" evidence="4">
    <location>
        <begin position="23"/>
        <end position="261"/>
    </location>
</feature>
<dbReference type="Gene3D" id="2.120.10.30">
    <property type="entry name" value="TolB, C-terminal domain"/>
    <property type="match status" value="1"/>
</dbReference>
<dbReference type="PANTHER" id="PTHR10907:SF47">
    <property type="entry name" value="REGUCALCIN"/>
    <property type="match status" value="1"/>
</dbReference>
<keyword evidence="3" id="KW-0479">Metal-binding</keyword>
<evidence type="ECO:0000256" key="1">
    <source>
        <dbReference type="ARBA" id="ARBA00008853"/>
    </source>
</evidence>
<protein>
    <submittedName>
        <fullName evidence="5">Sugar lactone lactonase YvrE</fullName>
    </submittedName>
</protein>
<feature type="binding site" evidence="3">
    <location>
        <position position="105"/>
    </location>
    <ligand>
        <name>substrate</name>
    </ligand>
</feature>
<dbReference type="AlphaFoldDB" id="A0A1I1ZCB5"/>
<dbReference type="GO" id="GO:0019853">
    <property type="term" value="P:L-ascorbic acid biosynthetic process"/>
    <property type="evidence" value="ECO:0007669"/>
    <property type="project" value="TreeGrafter"/>
</dbReference>
<comment type="cofactor">
    <cofactor evidence="3">
        <name>Zn(2+)</name>
        <dbReference type="ChEBI" id="CHEBI:29105"/>
    </cofactor>
    <text evidence="3">Binds 1 divalent metal cation per subunit.</text>
</comment>
<feature type="binding site" evidence="3">
    <location>
        <position position="125"/>
    </location>
    <ligand>
        <name>substrate</name>
    </ligand>
</feature>
<keyword evidence="6" id="KW-1185">Reference proteome</keyword>
<reference evidence="6" key="1">
    <citation type="submission" date="2016-10" db="EMBL/GenBank/DDBJ databases">
        <authorList>
            <person name="Varghese N."/>
            <person name="Submissions S."/>
        </authorList>
    </citation>
    <scope>NUCLEOTIDE SEQUENCE [LARGE SCALE GENOMIC DNA]</scope>
    <source>
        <strain evidence="6">DSM 45004</strain>
    </source>
</reference>
<name>A0A1I1ZCB5_9ACTN</name>
<dbReference type="EMBL" id="FOMZ01000010">
    <property type="protein sequence ID" value="SFE29222.1"/>
    <property type="molecule type" value="Genomic_DNA"/>
</dbReference>
<sequence length="297" mass="32025">MHSDSNVAVHRAEQLTENRAEHGEGPVWDEATGQLHWVDMLAGDLLSMVPGGTVGRTKVGTVAAVARPVVGGGLVLALERGFALLRPGNETPESLPELWSDPSVRMNDGGCDALGRFYAGSMAYDESPGRGALWRLHGDLSTERVLDGVTISNGLVWTPDGGAAYYVDTPTRRIDRFDVTPGTGELHDRRPVVRIPNELGAPDGLTLDAAGCLWVALWQGGAVHRYSPEGELLTRVELPTPQVTACAFGGADLDTLYITTSRQGIENREDPHAGALFRFDPDVRGNRVHPFRTEEDA</sequence>
<evidence type="ECO:0000313" key="5">
    <source>
        <dbReference type="EMBL" id="SFE29222.1"/>
    </source>
</evidence>
<feature type="binding site" evidence="3">
    <location>
        <position position="203"/>
    </location>
    <ligand>
        <name>a divalent metal cation</name>
        <dbReference type="ChEBI" id="CHEBI:60240"/>
    </ligand>
</feature>
<dbReference type="Proteomes" id="UP000198716">
    <property type="component" value="Unassembled WGS sequence"/>
</dbReference>
<organism evidence="5 6">
    <name type="scientific">Actinopolyspora alba</name>
    <dbReference type="NCBI Taxonomy" id="673379"/>
    <lineage>
        <taxon>Bacteria</taxon>
        <taxon>Bacillati</taxon>
        <taxon>Actinomycetota</taxon>
        <taxon>Actinomycetes</taxon>
        <taxon>Actinopolysporales</taxon>
        <taxon>Actinopolysporaceae</taxon>
        <taxon>Actinopolyspora</taxon>
        <taxon>Actinopolyspora alba group</taxon>
    </lineage>
</organism>
<dbReference type="PANTHER" id="PTHR10907">
    <property type="entry name" value="REGUCALCIN"/>
    <property type="match status" value="1"/>
</dbReference>
<dbReference type="InterPro" id="IPR005511">
    <property type="entry name" value="SMP-30"/>
</dbReference>
<dbReference type="PRINTS" id="PR01790">
    <property type="entry name" value="SMP30FAMILY"/>
</dbReference>
<evidence type="ECO:0000256" key="3">
    <source>
        <dbReference type="PIRSR" id="PIRSR605511-2"/>
    </source>
</evidence>
<dbReference type="InterPro" id="IPR011042">
    <property type="entry name" value="6-blade_b-propeller_TolB-like"/>
</dbReference>
<feature type="active site" description="Proton donor/acceptor" evidence="2">
    <location>
        <position position="203"/>
    </location>
</feature>
<dbReference type="SUPFAM" id="SSF63829">
    <property type="entry name" value="Calcium-dependent phosphotriesterase"/>
    <property type="match status" value="1"/>
</dbReference>
<accession>A0A1I1ZCB5</accession>
<dbReference type="GO" id="GO:0005509">
    <property type="term" value="F:calcium ion binding"/>
    <property type="evidence" value="ECO:0007669"/>
    <property type="project" value="TreeGrafter"/>
</dbReference>
<proteinExistence type="inferred from homology"/>
<feature type="binding site" evidence="3">
    <location>
        <position position="153"/>
    </location>
    <ligand>
        <name>a divalent metal cation</name>
        <dbReference type="ChEBI" id="CHEBI:60240"/>
    </ligand>
</feature>
<dbReference type="InterPro" id="IPR013658">
    <property type="entry name" value="SGL"/>
</dbReference>
<evidence type="ECO:0000256" key="2">
    <source>
        <dbReference type="PIRSR" id="PIRSR605511-1"/>
    </source>
</evidence>